<evidence type="ECO:0000313" key="3">
    <source>
        <dbReference type="EMBL" id="KIM58012.1"/>
    </source>
</evidence>
<keyword evidence="2" id="KW-0472">Membrane</keyword>
<feature type="transmembrane region" description="Helical" evidence="2">
    <location>
        <begin position="48"/>
        <end position="71"/>
    </location>
</feature>
<evidence type="ECO:0000256" key="1">
    <source>
        <dbReference type="SAM" id="MobiDB-lite"/>
    </source>
</evidence>
<reference evidence="4" key="2">
    <citation type="submission" date="2015-01" db="EMBL/GenBank/DDBJ databases">
        <title>Evolutionary Origins and Diversification of the Mycorrhizal Mutualists.</title>
        <authorList>
            <consortium name="DOE Joint Genome Institute"/>
            <consortium name="Mycorrhizal Genomics Consortium"/>
            <person name="Kohler A."/>
            <person name="Kuo A."/>
            <person name="Nagy L.G."/>
            <person name="Floudas D."/>
            <person name="Copeland A."/>
            <person name="Barry K.W."/>
            <person name="Cichocki N."/>
            <person name="Veneault-Fourrey C."/>
            <person name="LaButti K."/>
            <person name="Lindquist E.A."/>
            <person name="Lipzen A."/>
            <person name="Lundell T."/>
            <person name="Morin E."/>
            <person name="Murat C."/>
            <person name="Riley R."/>
            <person name="Ohm R."/>
            <person name="Sun H."/>
            <person name="Tunlid A."/>
            <person name="Henrissat B."/>
            <person name="Grigoriev I.V."/>
            <person name="Hibbett D.S."/>
            <person name="Martin F."/>
        </authorList>
    </citation>
    <scope>NUCLEOTIDE SEQUENCE [LARGE SCALE GENOMIC DNA]</scope>
    <source>
        <strain evidence="4">Foug A</strain>
    </source>
</reference>
<dbReference type="HOGENOM" id="CLU_871993_0_0_1"/>
<feature type="region of interest" description="Disordered" evidence="1">
    <location>
        <begin position="115"/>
        <end position="187"/>
    </location>
</feature>
<accession>A0A0C3A000</accession>
<keyword evidence="4" id="KW-1185">Reference proteome</keyword>
<keyword evidence="2" id="KW-1133">Transmembrane helix</keyword>
<name>A0A0C3A000_9AGAM</name>
<reference evidence="3 4" key="1">
    <citation type="submission" date="2014-04" db="EMBL/GenBank/DDBJ databases">
        <authorList>
            <consortium name="DOE Joint Genome Institute"/>
            <person name="Kuo A."/>
            <person name="Kohler A."/>
            <person name="Nagy L.G."/>
            <person name="Floudas D."/>
            <person name="Copeland A."/>
            <person name="Barry K.W."/>
            <person name="Cichocki N."/>
            <person name="Veneault-Fourrey C."/>
            <person name="LaButti K."/>
            <person name="Lindquist E.A."/>
            <person name="Lipzen A."/>
            <person name="Lundell T."/>
            <person name="Morin E."/>
            <person name="Murat C."/>
            <person name="Sun H."/>
            <person name="Tunlid A."/>
            <person name="Henrissat B."/>
            <person name="Grigoriev I.V."/>
            <person name="Hibbett D.S."/>
            <person name="Martin F."/>
            <person name="Nordberg H.P."/>
            <person name="Cantor M.N."/>
            <person name="Hua S.X."/>
        </authorList>
    </citation>
    <scope>NUCLEOTIDE SEQUENCE [LARGE SCALE GENOMIC DNA]</scope>
    <source>
        <strain evidence="3 4">Foug A</strain>
    </source>
</reference>
<sequence length="319" mass="35234">MRLEYWSRRLQTRAYLGFPIAYLASPHWRFSVAQTHIYLQVMSNHQDMIIIGVCVSIGGIGLLAGLAYAIVKYRRRMRGLNGWQDTRPRPFDAPVSPTLPLSPLDADVRIPVLDISRNNPPINVPPQPSQDSRSGPAQAHKETVPLEAASAGLPAHSRPPQSSGHSDHRQVSDQSHQQSPGRTRTRARREIHRYASEHPSPSPTPSRLLDREYRTLKDALRPSRSANDLDRAAARSHDRGITYTRSEPLSSPSNEQQGARHGGRGPDHSRTPLVNEGIRHYHSASPVVGPGRTAGSSRIQHRDAGPVLASDLPPPYTSS</sequence>
<dbReference type="AlphaFoldDB" id="A0A0C3A000"/>
<keyword evidence="2" id="KW-0812">Transmembrane</keyword>
<protein>
    <submittedName>
        <fullName evidence="3">Uncharacterized protein</fullName>
    </submittedName>
</protein>
<feature type="region of interest" description="Disordered" evidence="1">
    <location>
        <begin position="218"/>
        <end position="319"/>
    </location>
</feature>
<organism evidence="3 4">
    <name type="scientific">Scleroderma citrinum Foug A</name>
    <dbReference type="NCBI Taxonomy" id="1036808"/>
    <lineage>
        <taxon>Eukaryota</taxon>
        <taxon>Fungi</taxon>
        <taxon>Dikarya</taxon>
        <taxon>Basidiomycota</taxon>
        <taxon>Agaricomycotina</taxon>
        <taxon>Agaricomycetes</taxon>
        <taxon>Agaricomycetidae</taxon>
        <taxon>Boletales</taxon>
        <taxon>Sclerodermatineae</taxon>
        <taxon>Sclerodermataceae</taxon>
        <taxon>Scleroderma</taxon>
    </lineage>
</organism>
<proteinExistence type="predicted"/>
<dbReference type="InParanoid" id="A0A0C3A000"/>
<feature type="compositionally biased region" description="Polar residues" evidence="1">
    <location>
        <begin position="172"/>
        <end position="181"/>
    </location>
</feature>
<feature type="compositionally biased region" description="Basic and acidic residues" evidence="1">
    <location>
        <begin position="218"/>
        <end position="240"/>
    </location>
</feature>
<evidence type="ECO:0000313" key="4">
    <source>
        <dbReference type="Proteomes" id="UP000053989"/>
    </source>
</evidence>
<dbReference type="Proteomes" id="UP000053989">
    <property type="component" value="Unassembled WGS sequence"/>
</dbReference>
<gene>
    <name evidence="3" type="ORF">SCLCIDRAFT_1103683</name>
</gene>
<feature type="compositionally biased region" description="Polar residues" evidence="1">
    <location>
        <begin position="243"/>
        <end position="257"/>
    </location>
</feature>
<dbReference type="EMBL" id="KN822092">
    <property type="protein sequence ID" value="KIM58012.1"/>
    <property type="molecule type" value="Genomic_DNA"/>
</dbReference>
<evidence type="ECO:0000256" key="2">
    <source>
        <dbReference type="SAM" id="Phobius"/>
    </source>
</evidence>